<organism evidence="5 6">
    <name type="scientific">Victivallis vadensis</name>
    <dbReference type="NCBI Taxonomy" id="172901"/>
    <lineage>
        <taxon>Bacteria</taxon>
        <taxon>Pseudomonadati</taxon>
        <taxon>Lentisphaerota</taxon>
        <taxon>Lentisphaeria</taxon>
        <taxon>Victivallales</taxon>
        <taxon>Victivallaceae</taxon>
        <taxon>Victivallis</taxon>
    </lineage>
</organism>
<evidence type="ECO:0000256" key="3">
    <source>
        <dbReference type="ARBA" id="ARBA00023125"/>
    </source>
</evidence>
<dbReference type="PANTHER" id="PTHR43140:SF1">
    <property type="entry name" value="TYPE I RESTRICTION ENZYME ECOKI SPECIFICITY SUBUNIT"/>
    <property type="match status" value="1"/>
</dbReference>
<evidence type="ECO:0000256" key="2">
    <source>
        <dbReference type="ARBA" id="ARBA00022747"/>
    </source>
</evidence>
<gene>
    <name evidence="5" type="ORF">C8D82_13714</name>
</gene>
<dbReference type="RefSeq" id="WP_116885576.1">
    <property type="nucleotide sequence ID" value="NZ_CABMMC010000098.1"/>
</dbReference>
<evidence type="ECO:0000259" key="4">
    <source>
        <dbReference type="Pfam" id="PF01420"/>
    </source>
</evidence>
<dbReference type="GeneID" id="78296846"/>
<protein>
    <submittedName>
        <fullName evidence="5">Type I restriction enzyme S subunit</fullName>
    </submittedName>
</protein>
<dbReference type="PANTHER" id="PTHR43140">
    <property type="entry name" value="TYPE-1 RESTRICTION ENZYME ECOKI SPECIFICITY PROTEIN"/>
    <property type="match status" value="1"/>
</dbReference>
<keyword evidence="3" id="KW-0238">DNA-binding</keyword>
<feature type="domain" description="Type I restriction modification DNA specificity" evidence="4">
    <location>
        <begin position="78"/>
        <end position="192"/>
    </location>
</feature>
<keyword evidence="2" id="KW-0680">Restriction system</keyword>
<evidence type="ECO:0000313" key="6">
    <source>
        <dbReference type="Proteomes" id="UP000245959"/>
    </source>
</evidence>
<evidence type="ECO:0000313" key="5">
    <source>
        <dbReference type="EMBL" id="PVY36052.1"/>
    </source>
</evidence>
<comment type="caution">
    <text evidence="5">The sequence shown here is derived from an EMBL/GenBank/DDBJ whole genome shotgun (WGS) entry which is preliminary data.</text>
</comment>
<sequence>MKRYVKYKDSGIPWIGEVPEGWKICPFFAIFTPISITGKSVEELLSVYLDVGVVRFSEKREKRANATSADMSKYQYVDIGDFVLNNQQAWRGSVGISQYKGIVSPAYLVMKTSKQINSSFANYLVRSPACVYAYFLSSRGVGSIQRNIYWDELKRYKMVFPPLDEQREIVEYLDSVVAKIDGYIAEKEAEIEKLGLLKQSVIAHAVTKGINPNAKMKDSGIPWIGEVPEHWLQLRGKNIFTRMARVVEADDEVITCFRDGQVTLRKNRRTDGFTESFKEIGYQGIRPGDLVIHQMDAFAGAIGVSDSKGKGTPVYICLQPKGEQSNFYYAYLLREMARTGYIKSLYRGIRERSSDFRYETFGKLLLPIPPADEQRAIVEFIDRKVKEIDGFISAVREQIEKLKLYKQRLISDVVTGKIKVCKDTLAEEVI</sequence>
<dbReference type="SUPFAM" id="SSF116734">
    <property type="entry name" value="DNA methylase specificity domain"/>
    <property type="match status" value="2"/>
</dbReference>
<dbReference type="Pfam" id="PF01420">
    <property type="entry name" value="Methylase_S"/>
    <property type="match status" value="1"/>
</dbReference>
<dbReference type="AlphaFoldDB" id="A0A2U1AI15"/>
<reference evidence="5 6" key="1">
    <citation type="submission" date="2018-04" db="EMBL/GenBank/DDBJ databases">
        <title>Genomic Encyclopedia of Type Strains, Phase IV (KMG-IV): sequencing the most valuable type-strain genomes for metagenomic binning, comparative biology and taxonomic classification.</title>
        <authorList>
            <person name="Goeker M."/>
        </authorList>
    </citation>
    <scope>NUCLEOTIDE SEQUENCE [LARGE SCALE GENOMIC DNA]</scope>
    <source>
        <strain evidence="5 6">DSM 14823</strain>
    </source>
</reference>
<comment type="similarity">
    <text evidence="1">Belongs to the type-I restriction system S methylase family.</text>
</comment>
<dbReference type="Gene3D" id="1.10.287.1120">
    <property type="entry name" value="Bipartite methylase S protein"/>
    <property type="match status" value="1"/>
</dbReference>
<dbReference type="Proteomes" id="UP000245959">
    <property type="component" value="Unassembled WGS sequence"/>
</dbReference>
<dbReference type="OrthoDB" id="9798929at2"/>
<dbReference type="InterPro" id="IPR044946">
    <property type="entry name" value="Restrct_endonuc_typeI_TRD_sf"/>
</dbReference>
<accession>A0A2U1AI15</accession>
<name>A0A2U1AI15_9BACT</name>
<dbReference type="EMBL" id="QEKH01000037">
    <property type="protein sequence ID" value="PVY36052.1"/>
    <property type="molecule type" value="Genomic_DNA"/>
</dbReference>
<dbReference type="InterPro" id="IPR000055">
    <property type="entry name" value="Restrct_endonuc_typeI_TRD"/>
</dbReference>
<dbReference type="Gene3D" id="3.90.220.20">
    <property type="entry name" value="DNA methylase specificity domains"/>
    <property type="match status" value="2"/>
</dbReference>
<dbReference type="InterPro" id="IPR051212">
    <property type="entry name" value="Type-I_RE_S_subunit"/>
</dbReference>
<evidence type="ECO:0000256" key="1">
    <source>
        <dbReference type="ARBA" id="ARBA00010923"/>
    </source>
</evidence>
<keyword evidence="6" id="KW-1185">Reference proteome</keyword>
<dbReference type="GO" id="GO:0003677">
    <property type="term" value="F:DNA binding"/>
    <property type="evidence" value="ECO:0007669"/>
    <property type="project" value="UniProtKB-KW"/>
</dbReference>
<proteinExistence type="inferred from homology"/>
<dbReference type="GO" id="GO:0009307">
    <property type="term" value="P:DNA restriction-modification system"/>
    <property type="evidence" value="ECO:0007669"/>
    <property type="project" value="UniProtKB-KW"/>
</dbReference>